<evidence type="ECO:0000313" key="1">
    <source>
        <dbReference type="EMBL" id="NYH18783.1"/>
    </source>
</evidence>
<accession>A0A7Z0B373</accession>
<organism evidence="1 2">
    <name type="scientific">Paraburkholderia bryophila</name>
    <dbReference type="NCBI Taxonomy" id="420952"/>
    <lineage>
        <taxon>Bacteria</taxon>
        <taxon>Pseudomonadati</taxon>
        <taxon>Pseudomonadota</taxon>
        <taxon>Betaproteobacteria</taxon>
        <taxon>Burkholderiales</taxon>
        <taxon>Burkholderiaceae</taxon>
        <taxon>Paraburkholderia</taxon>
    </lineage>
</organism>
<name>A0A7Z0B373_9BURK</name>
<reference evidence="1 2" key="1">
    <citation type="submission" date="2020-07" db="EMBL/GenBank/DDBJ databases">
        <title>Exploring microbial biodiversity for novel pathways involved in the catabolism of aromatic compounds derived from lignin.</title>
        <authorList>
            <person name="Elkins J."/>
        </authorList>
    </citation>
    <scope>NUCLEOTIDE SEQUENCE [LARGE SCALE GENOMIC DNA]</scope>
    <source>
        <strain evidence="1 2">H2C3B</strain>
    </source>
</reference>
<evidence type="ECO:0000313" key="2">
    <source>
        <dbReference type="Proteomes" id="UP000572540"/>
    </source>
</evidence>
<protein>
    <submittedName>
        <fullName evidence="1">Uncharacterized protein</fullName>
    </submittedName>
</protein>
<gene>
    <name evidence="1" type="ORF">GGD41_006011</name>
</gene>
<dbReference type="Proteomes" id="UP000572540">
    <property type="component" value="Unassembled WGS sequence"/>
</dbReference>
<dbReference type="AlphaFoldDB" id="A0A7Z0B373"/>
<dbReference type="RefSeq" id="WP_257031855.1">
    <property type="nucleotide sequence ID" value="NZ_JACCAU010000001.1"/>
</dbReference>
<comment type="caution">
    <text evidence="1">The sequence shown here is derived from an EMBL/GenBank/DDBJ whole genome shotgun (WGS) entry which is preliminary data.</text>
</comment>
<sequence>MSLTQKILDAPAAEMPDDFPRETMAAALPGVQIKLGVRLINGQYVAETAEERYERWLVCEDLAQQLVAVARKDEGTHPGQTRDRTLEHVRVSVARKRWGSPAELDWLMRRLCTLLANDGAQNG</sequence>
<dbReference type="EMBL" id="JACCAU010000001">
    <property type="protein sequence ID" value="NYH18783.1"/>
    <property type="molecule type" value="Genomic_DNA"/>
</dbReference>
<proteinExistence type="predicted"/>